<keyword evidence="1" id="KW-0808">Transferase</keyword>
<dbReference type="Pfam" id="PF00583">
    <property type="entry name" value="Acetyltransf_1"/>
    <property type="match status" value="1"/>
</dbReference>
<evidence type="ECO:0000256" key="2">
    <source>
        <dbReference type="ARBA" id="ARBA00023315"/>
    </source>
</evidence>
<dbReference type="InterPro" id="IPR016181">
    <property type="entry name" value="Acyl_CoA_acyltransferase"/>
</dbReference>
<dbReference type="InterPro" id="IPR050680">
    <property type="entry name" value="YpeA/RimI_acetyltransf"/>
</dbReference>
<keyword evidence="2" id="KW-0012">Acyltransferase</keyword>
<dbReference type="EMBL" id="JBEPSH010000007">
    <property type="protein sequence ID" value="MET4578684.1"/>
    <property type="molecule type" value="Genomic_DNA"/>
</dbReference>
<evidence type="ECO:0000313" key="5">
    <source>
        <dbReference type="Proteomes" id="UP001549320"/>
    </source>
</evidence>
<dbReference type="InterPro" id="IPR000182">
    <property type="entry name" value="GNAT_dom"/>
</dbReference>
<sequence>MEDFEIYTPSADEVRSGELGRRMRQFNYQFVGEYGEAQPVWVSARSGEELIGGLRGFVFLNWLRIDLLFVDERARRSGVGAKLLESAEKQAIDLGAKCAALETFEWQARNFYLKQGYEEYARLDDYIKGFGLIHMKKELAKLRTSK</sequence>
<keyword evidence="5" id="KW-1185">Reference proteome</keyword>
<reference evidence="4 5" key="1">
    <citation type="submission" date="2024-06" db="EMBL/GenBank/DDBJ databases">
        <title>Sorghum-associated microbial communities from plants grown in Nebraska, USA.</title>
        <authorList>
            <person name="Schachtman D."/>
        </authorList>
    </citation>
    <scope>NUCLEOTIDE SEQUENCE [LARGE SCALE GENOMIC DNA]</scope>
    <source>
        <strain evidence="4 5">2709</strain>
    </source>
</reference>
<organism evidence="4 5">
    <name type="scientific">Ottowia thiooxydans</name>
    <dbReference type="NCBI Taxonomy" id="219182"/>
    <lineage>
        <taxon>Bacteria</taxon>
        <taxon>Pseudomonadati</taxon>
        <taxon>Pseudomonadota</taxon>
        <taxon>Betaproteobacteria</taxon>
        <taxon>Burkholderiales</taxon>
        <taxon>Comamonadaceae</taxon>
        <taxon>Ottowia</taxon>
    </lineage>
</organism>
<evidence type="ECO:0000313" key="4">
    <source>
        <dbReference type="EMBL" id="MET4578684.1"/>
    </source>
</evidence>
<protein>
    <submittedName>
        <fullName evidence="4">GNAT superfamily N-acetyltransferase</fullName>
    </submittedName>
</protein>
<dbReference type="PANTHER" id="PTHR43420">
    <property type="entry name" value="ACETYLTRANSFERASE"/>
    <property type="match status" value="1"/>
</dbReference>
<dbReference type="Gene3D" id="3.40.630.30">
    <property type="match status" value="1"/>
</dbReference>
<dbReference type="RefSeq" id="WP_354446119.1">
    <property type="nucleotide sequence ID" value="NZ_JBEPSH010000007.1"/>
</dbReference>
<comment type="caution">
    <text evidence="4">The sequence shown here is derived from an EMBL/GenBank/DDBJ whole genome shotgun (WGS) entry which is preliminary data.</text>
</comment>
<dbReference type="CDD" id="cd04301">
    <property type="entry name" value="NAT_SF"/>
    <property type="match status" value="1"/>
</dbReference>
<gene>
    <name evidence="4" type="ORF">ABIE13_003800</name>
</gene>
<accession>A0ABV2QCC1</accession>
<feature type="domain" description="N-acetyltransferase" evidence="3">
    <location>
        <begin position="2"/>
        <end position="140"/>
    </location>
</feature>
<evidence type="ECO:0000256" key="1">
    <source>
        <dbReference type="ARBA" id="ARBA00022679"/>
    </source>
</evidence>
<name>A0ABV2QCC1_9BURK</name>
<dbReference type="SUPFAM" id="SSF55729">
    <property type="entry name" value="Acyl-CoA N-acyltransferases (Nat)"/>
    <property type="match status" value="1"/>
</dbReference>
<proteinExistence type="predicted"/>
<dbReference type="Proteomes" id="UP001549320">
    <property type="component" value="Unassembled WGS sequence"/>
</dbReference>
<evidence type="ECO:0000259" key="3">
    <source>
        <dbReference type="PROSITE" id="PS51186"/>
    </source>
</evidence>
<dbReference type="PROSITE" id="PS51186">
    <property type="entry name" value="GNAT"/>
    <property type="match status" value="1"/>
</dbReference>